<proteinExistence type="inferred from homology"/>
<keyword evidence="3" id="KW-0238">DNA-binding</keyword>
<organism evidence="6 7">
    <name type="scientific">Desulfocicer vacuolatum DSM 3385</name>
    <dbReference type="NCBI Taxonomy" id="1121400"/>
    <lineage>
        <taxon>Bacteria</taxon>
        <taxon>Pseudomonadati</taxon>
        <taxon>Thermodesulfobacteriota</taxon>
        <taxon>Desulfobacteria</taxon>
        <taxon>Desulfobacterales</taxon>
        <taxon>Desulfobacteraceae</taxon>
        <taxon>Desulfocicer</taxon>
    </lineage>
</organism>
<dbReference type="STRING" id="1121400.SAMN02746065_1482"/>
<dbReference type="Gene3D" id="3.40.190.10">
    <property type="entry name" value="Periplasmic binding protein-like II"/>
    <property type="match status" value="2"/>
</dbReference>
<dbReference type="GO" id="GO:0003700">
    <property type="term" value="F:DNA-binding transcription factor activity"/>
    <property type="evidence" value="ECO:0007669"/>
    <property type="project" value="InterPro"/>
</dbReference>
<feature type="domain" description="HTH lysR-type" evidence="5">
    <location>
        <begin position="1"/>
        <end position="60"/>
    </location>
</feature>
<evidence type="ECO:0000256" key="3">
    <source>
        <dbReference type="ARBA" id="ARBA00023125"/>
    </source>
</evidence>
<reference evidence="6 7" key="1">
    <citation type="submission" date="2017-04" db="EMBL/GenBank/DDBJ databases">
        <authorList>
            <person name="Afonso C.L."/>
            <person name="Miller P.J."/>
            <person name="Scott M.A."/>
            <person name="Spackman E."/>
            <person name="Goraichik I."/>
            <person name="Dimitrov K.M."/>
            <person name="Suarez D.L."/>
            <person name="Swayne D.E."/>
        </authorList>
    </citation>
    <scope>NUCLEOTIDE SEQUENCE [LARGE SCALE GENOMIC DNA]</scope>
    <source>
        <strain evidence="6 7">DSM 3385</strain>
    </source>
</reference>
<dbReference type="Gene3D" id="1.10.10.10">
    <property type="entry name" value="Winged helix-like DNA-binding domain superfamily/Winged helix DNA-binding domain"/>
    <property type="match status" value="1"/>
</dbReference>
<dbReference type="SUPFAM" id="SSF46785">
    <property type="entry name" value="Winged helix' DNA-binding domain"/>
    <property type="match status" value="1"/>
</dbReference>
<evidence type="ECO:0000313" key="7">
    <source>
        <dbReference type="Proteomes" id="UP000192418"/>
    </source>
</evidence>
<dbReference type="Proteomes" id="UP000192418">
    <property type="component" value="Unassembled WGS sequence"/>
</dbReference>
<name>A0A1W2EU92_9BACT</name>
<dbReference type="InterPro" id="IPR005119">
    <property type="entry name" value="LysR_subst-bd"/>
</dbReference>
<dbReference type="SUPFAM" id="SSF53850">
    <property type="entry name" value="Periplasmic binding protein-like II"/>
    <property type="match status" value="1"/>
</dbReference>
<dbReference type="GO" id="GO:0003677">
    <property type="term" value="F:DNA binding"/>
    <property type="evidence" value="ECO:0007669"/>
    <property type="project" value="UniProtKB-KW"/>
</dbReference>
<sequence>MNLQIDYLRTFTALADAKNFTKTGKQVNLSQSAVSMQIKRLENEVGKKLFDRVGKTVRLTAEGSILIKYAQRILKEHDEAVAALSKPNLEGSIRFGSPEHYTSGMLPKLLANFSNSYPEVTIEMRCENSDVIKAAVDVGELDVGICTQISEGGQVIAHDPVVWAANPEFVLQKHKTLALATFEEDCIFRSWALEGLEKAGIEYKIVYVSRSISGLLDSVKAGFAIAPIIGSNVPPDLKILGIEDGLPILPVSNVVLHKSKTNPSEIIDCFSKHLIKAFREKTGS</sequence>
<evidence type="ECO:0000256" key="2">
    <source>
        <dbReference type="ARBA" id="ARBA00023015"/>
    </source>
</evidence>
<gene>
    <name evidence="6" type="ORF">SAMN02746065_1482</name>
</gene>
<evidence type="ECO:0000313" key="6">
    <source>
        <dbReference type="EMBL" id="SMD13283.1"/>
    </source>
</evidence>
<dbReference type="RefSeq" id="WP_084071975.1">
    <property type="nucleotide sequence ID" value="NZ_FWXY01000048.1"/>
</dbReference>
<dbReference type="FunFam" id="1.10.10.10:FF:000001">
    <property type="entry name" value="LysR family transcriptional regulator"/>
    <property type="match status" value="1"/>
</dbReference>
<comment type="similarity">
    <text evidence="1">Belongs to the LysR transcriptional regulatory family.</text>
</comment>
<dbReference type="InterPro" id="IPR050176">
    <property type="entry name" value="LTTR"/>
</dbReference>
<dbReference type="PRINTS" id="PR00039">
    <property type="entry name" value="HTHLYSR"/>
</dbReference>
<dbReference type="InterPro" id="IPR036390">
    <property type="entry name" value="WH_DNA-bd_sf"/>
</dbReference>
<accession>A0A1W2EU92</accession>
<dbReference type="OrthoDB" id="464481at2"/>
<dbReference type="Pfam" id="PF03466">
    <property type="entry name" value="LysR_substrate"/>
    <property type="match status" value="1"/>
</dbReference>
<dbReference type="PROSITE" id="PS50931">
    <property type="entry name" value="HTH_LYSR"/>
    <property type="match status" value="1"/>
</dbReference>
<dbReference type="AlphaFoldDB" id="A0A1W2EU92"/>
<dbReference type="PANTHER" id="PTHR30579:SF7">
    <property type="entry name" value="HTH-TYPE TRANSCRIPTIONAL REGULATOR LRHA-RELATED"/>
    <property type="match status" value="1"/>
</dbReference>
<evidence type="ECO:0000256" key="4">
    <source>
        <dbReference type="ARBA" id="ARBA00023163"/>
    </source>
</evidence>
<evidence type="ECO:0000259" key="5">
    <source>
        <dbReference type="PROSITE" id="PS50931"/>
    </source>
</evidence>
<keyword evidence="2" id="KW-0805">Transcription regulation</keyword>
<dbReference type="InterPro" id="IPR000847">
    <property type="entry name" value="LysR_HTH_N"/>
</dbReference>
<keyword evidence="7" id="KW-1185">Reference proteome</keyword>
<protein>
    <submittedName>
        <fullName evidence="6">Transcriptional regulator, LysR family</fullName>
    </submittedName>
</protein>
<dbReference type="InterPro" id="IPR036388">
    <property type="entry name" value="WH-like_DNA-bd_sf"/>
</dbReference>
<dbReference type="Pfam" id="PF00126">
    <property type="entry name" value="HTH_1"/>
    <property type="match status" value="1"/>
</dbReference>
<evidence type="ECO:0000256" key="1">
    <source>
        <dbReference type="ARBA" id="ARBA00009437"/>
    </source>
</evidence>
<dbReference type="EMBL" id="FWXY01000048">
    <property type="protein sequence ID" value="SMD13283.1"/>
    <property type="molecule type" value="Genomic_DNA"/>
</dbReference>
<keyword evidence="4" id="KW-0804">Transcription</keyword>
<dbReference type="PANTHER" id="PTHR30579">
    <property type="entry name" value="TRANSCRIPTIONAL REGULATOR"/>
    <property type="match status" value="1"/>
</dbReference>